<dbReference type="EMBL" id="CP050177">
    <property type="protein sequence ID" value="QIQ05472.1"/>
    <property type="molecule type" value="Genomic_DNA"/>
</dbReference>
<dbReference type="Proteomes" id="UP000501179">
    <property type="component" value="Chromosome"/>
</dbReference>
<dbReference type="Pfam" id="PF13521">
    <property type="entry name" value="AAA_28"/>
    <property type="match status" value="1"/>
</dbReference>
<dbReference type="InterPro" id="IPR027417">
    <property type="entry name" value="P-loop_NTPase"/>
</dbReference>
<name>A0A6G9H4L9_9ACTN</name>
<gene>
    <name evidence="2" type="ORF">HA039_27135</name>
</gene>
<feature type="domain" description="NadR/Ttd14 AAA" evidence="1">
    <location>
        <begin position="156"/>
        <end position="333"/>
    </location>
</feature>
<dbReference type="SUPFAM" id="SSF52374">
    <property type="entry name" value="Nucleotidylyl transferase"/>
    <property type="match status" value="1"/>
</dbReference>
<dbReference type="RefSeq" id="WP_167033972.1">
    <property type="nucleotide sequence ID" value="NZ_CP050177.1"/>
</dbReference>
<dbReference type="PANTHER" id="PTHR37512">
    <property type="entry name" value="TRIFUNCTIONAL NAD BIOSYNTHESIS/REGULATOR PROTEIN NADR"/>
    <property type="match status" value="1"/>
</dbReference>
<dbReference type="Gene3D" id="3.40.50.620">
    <property type="entry name" value="HUPs"/>
    <property type="match status" value="1"/>
</dbReference>
<reference evidence="2 3" key="1">
    <citation type="submission" date="2020-03" db="EMBL/GenBank/DDBJ databases">
        <title>A novel species.</title>
        <authorList>
            <person name="Gao J."/>
        </authorList>
    </citation>
    <scope>NUCLEOTIDE SEQUENCE [LARGE SCALE GENOMIC DNA]</scope>
    <source>
        <strain evidence="2 3">QMT-12</strain>
    </source>
</reference>
<evidence type="ECO:0000313" key="3">
    <source>
        <dbReference type="Proteomes" id="UP000501179"/>
    </source>
</evidence>
<evidence type="ECO:0000313" key="2">
    <source>
        <dbReference type="EMBL" id="QIQ05472.1"/>
    </source>
</evidence>
<dbReference type="InterPro" id="IPR052735">
    <property type="entry name" value="NAD_biosynth-regulator"/>
</dbReference>
<dbReference type="InterPro" id="IPR014729">
    <property type="entry name" value="Rossmann-like_a/b/a_fold"/>
</dbReference>
<protein>
    <submittedName>
        <fullName evidence="2">AAA family ATPase</fullName>
    </submittedName>
</protein>
<keyword evidence="3" id="KW-1185">Reference proteome</keyword>
<dbReference type="KEGG" id="slia:HA039_27135"/>
<dbReference type="AlphaFoldDB" id="A0A6G9H4L9"/>
<sequence>MSEYGHGLVLGKFYPPHAGHHHLVRTARDRCAALTVLVCASSTESLPLAERVAWMREVHPDVRVVGAVDDIPMDVNDPAVWDAHMAVFRGAVPGRVDAVFTSEAYGTELGRRFGAESVCVDPGRTVFPVSGTAVREDPVACWDFLEPPVRAALTRRVVVLGAESTGTTTLARALAAHYRARGGVWARTGYVPEYGREFSERKLAALRAREPRARWEDVELTTDDFPLIARRQDEAEENEARAGSPVLVCDTDAFATTVWHERYVGGRNPLVEEIAGRTRRHLWLLTGDEGVPFEDDGLRDGEELRPWMTARFRAELTRTGREFVELDGPHDKRLDTAVAAVDALLDRGWHFAPPPPERR</sequence>
<organism evidence="2 3">
    <name type="scientific">Streptomyces liangshanensis</name>
    <dbReference type="NCBI Taxonomy" id="2717324"/>
    <lineage>
        <taxon>Bacteria</taxon>
        <taxon>Bacillati</taxon>
        <taxon>Actinomycetota</taxon>
        <taxon>Actinomycetes</taxon>
        <taxon>Kitasatosporales</taxon>
        <taxon>Streptomycetaceae</taxon>
        <taxon>Streptomyces</taxon>
    </lineage>
</organism>
<accession>A0A6G9H4L9</accession>
<dbReference type="PANTHER" id="PTHR37512:SF1">
    <property type="entry name" value="NADR_TTD14 AAA DOMAIN-CONTAINING PROTEIN"/>
    <property type="match status" value="1"/>
</dbReference>
<dbReference type="SUPFAM" id="SSF52540">
    <property type="entry name" value="P-loop containing nucleoside triphosphate hydrolases"/>
    <property type="match status" value="1"/>
</dbReference>
<evidence type="ECO:0000259" key="1">
    <source>
        <dbReference type="Pfam" id="PF13521"/>
    </source>
</evidence>
<proteinExistence type="predicted"/>
<dbReference type="Gene3D" id="3.40.50.300">
    <property type="entry name" value="P-loop containing nucleotide triphosphate hydrolases"/>
    <property type="match status" value="1"/>
</dbReference>
<dbReference type="InterPro" id="IPR038727">
    <property type="entry name" value="NadR/Ttd14_AAA_dom"/>
</dbReference>